<dbReference type="Proteomes" id="UP000887540">
    <property type="component" value="Unplaced"/>
</dbReference>
<evidence type="ECO:0000256" key="1">
    <source>
        <dbReference type="RuleBase" id="RU003425"/>
    </source>
</evidence>
<evidence type="ECO:0000313" key="4">
    <source>
        <dbReference type="WBParaSite" id="ACRNAN_scaffold5408.g29060.t1"/>
    </source>
</evidence>
<name>A0A914E3N1_9BILA</name>
<dbReference type="SUPFAM" id="SSF49354">
    <property type="entry name" value="PapD-like"/>
    <property type="match status" value="1"/>
</dbReference>
<evidence type="ECO:0000259" key="2">
    <source>
        <dbReference type="PROSITE" id="PS50202"/>
    </source>
</evidence>
<accession>A0A914E3N1</accession>
<dbReference type="Pfam" id="PF00635">
    <property type="entry name" value="Motile_Sperm"/>
    <property type="match status" value="1"/>
</dbReference>
<comment type="function">
    <text evidence="1">Central component in molecular interactions underlying sperm crawling. Forms an extensive filament system that extends from sperm villipoda, along the leading edge of the pseudopod.</text>
</comment>
<dbReference type="PROSITE" id="PS50202">
    <property type="entry name" value="MSP"/>
    <property type="match status" value="1"/>
</dbReference>
<dbReference type="Gene3D" id="2.60.40.10">
    <property type="entry name" value="Immunoglobulins"/>
    <property type="match status" value="1"/>
</dbReference>
<dbReference type="InterPro" id="IPR013783">
    <property type="entry name" value="Ig-like_fold"/>
</dbReference>
<dbReference type="InterPro" id="IPR051774">
    <property type="entry name" value="Sperm-specific_class_P"/>
</dbReference>
<feature type="domain" description="MSP" evidence="2">
    <location>
        <begin position="2"/>
        <end position="120"/>
    </location>
</feature>
<dbReference type="PANTHER" id="PTHR22947">
    <property type="entry name" value="MAJOR SPERM PROTEIN"/>
    <property type="match status" value="1"/>
</dbReference>
<dbReference type="InterPro" id="IPR000535">
    <property type="entry name" value="MSP_dom"/>
</dbReference>
<keyword evidence="3" id="KW-1185">Reference proteome</keyword>
<dbReference type="InterPro" id="IPR008962">
    <property type="entry name" value="PapD-like_sf"/>
</dbReference>
<dbReference type="AlphaFoldDB" id="A0A914E3N1"/>
<keyword evidence="1" id="KW-0206">Cytoskeleton</keyword>
<dbReference type="WBParaSite" id="ACRNAN_scaffold5408.g29060.t1">
    <property type="protein sequence ID" value="ACRNAN_scaffold5408.g29060.t1"/>
    <property type="gene ID" value="ACRNAN_scaffold5408.g29060"/>
</dbReference>
<protein>
    <recommendedName>
        <fullName evidence="1">Major sperm protein</fullName>
    </recommendedName>
</protein>
<reference evidence="4" key="1">
    <citation type="submission" date="2022-11" db="UniProtKB">
        <authorList>
            <consortium name="WormBaseParasite"/>
        </authorList>
    </citation>
    <scope>IDENTIFICATION</scope>
</reference>
<sequence length="120" mass="12938">MALNIEPAVAMVPASGGVSNHAFTNLGEQRLVFKVKSTNNVNYRVKPVYGFVEPQASTEFEIKRTDGPPKKDKFVVQFAAASPEENDPTNAFKSTYSLGKINLPVSAVVAVVEQPVAAEE</sequence>
<dbReference type="PANTHER" id="PTHR22947:SF7">
    <property type="entry name" value="MSP DOMAIN-CONTAINING PROTEIN-RELATED"/>
    <property type="match status" value="1"/>
</dbReference>
<evidence type="ECO:0000313" key="3">
    <source>
        <dbReference type="Proteomes" id="UP000887540"/>
    </source>
</evidence>
<keyword evidence="1" id="KW-0963">Cytoplasm</keyword>
<proteinExistence type="predicted"/>
<organism evidence="3 4">
    <name type="scientific">Acrobeloides nanus</name>
    <dbReference type="NCBI Taxonomy" id="290746"/>
    <lineage>
        <taxon>Eukaryota</taxon>
        <taxon>Metazoa</taxon>
        <taxon>Ecdysozoa</taxon>
        <taxon>Nematoda</taxon>
        <taxon>Chromadorea</taxon>
        <taxon>Rhabditida</taxon>
        <taxon>Tylenchina</taxon>
        <taxon>Cephalobomorpha</taxon>
        <taxon>Cephaloboidea</taxon>
        <taxon>Cephalobidae</taxon>
        <taxon>Acrobeloides</taxon>
    </lineage>
</organism>